<keyword evidence="2" id="KW-1185">Reference proteome</keyword>
<evidence type="ECO:0000313" key="1">
    <source>
        <dbReference type="EMBL" id="KZT32858.1"/>
    </source>
</evidence>
<feature type="non-terminal residue" evidence="1">
    <location>
        <position position="154"/>
    </location>
</feature>
<gene>
    <name evidence="1" type="ORF">SISSUDRAFT_973996</name>
</gene>
<dbReference type="EMBL" id="KV428289">
    <property type="protein sequence ID" value="KZT32858.1"/>
    <property type="molecule type" value="Genomic_DNA"/>
</dbReference>
<dbReference type="Proteomes" id="UP000076798">
    <property type="component" value="Unassembled WGS sequence"/>
</dbReference>
<feature type="non-terminal residue" evidence="1">
    <location>
        <position position="1"/>
    </location>
</feature>
<evidence type="ECO:0000313" key="2">
    <source>
        <dbReference type="Proteomes" id="UP000076798"/>
    </source>
</evidence>
<dbReference type="OrthoDB" id="444848at2759"/>
<sequence length="154" mass="17526">ITVRKSTGYSPYYMAHRVEPVMPFDIAEATYLAPALTEMVSSADLLAIQAQQLRKRPEDLQKMRDLILKSRKQSAEQFAKQFHNTIIDYDFKPGRLVLVRNSQADTDLGNQTKPRYLGPYIVIAQHDGGTYTLAELDGTVSKLRFAAKRVIPYY</sequence>
<evidence type="ECO:0008006" key="3">
    <source>
        <dbReference type="Google" id="ProtNLM"/>
    </source>
</evidence>
<protein>
    <recommendedName>
        <fullName evidence="3">Integrase zinc-binding domain-containing protein</fullName>
    </recommendedName>
</protein>
<accession>A0A165Y3Z6</accession>
<proteinExistence type="predicted"/>
<dbReference type="AlphaFoldDB" id="A0A165Y3Z6"/>
<organism evidence="1 2">
    <name type="scientific">Sistotremastrum suecicum HHB10207 ss-3</name>
    <dbReference type="NCBI Taxonomy" id="1314776"/>
    <lineage>
        <taxon>Eukaryota</taxon>
        <taxon>Fungi</taxon>
        <taxon>Dikarya</taxon>
        <taxon>Basidiomycota</taxon>
        <taxon>Agaricomycotina</taxon>
        <taxon>Agaricomycetes</taxon>
        <taxon>Sistotremastrales</taxon>
        <taxon>Sistotremastraceae</taxon>
        <taxon>Sistotremastrum</taxon>
    </lineage>
</organism>
<reference evidence="1 2" key="1">
    <citation type="journal article" date="2016" name="Mol. Biol. Evol.">
        <title>Comparative Genomics of Early-Diverging Mushroom-Forming Fungi Provides Insights into the Origins of Lignocellulose Decay Capabilities.</title>
        <authorList>
            <person name="Nagy L.G."/>
            <person name="Riley R."/>
            <person name="Tritt A."/>
            <person name="Adam C."/>
            <person name="Daum C."/>
            <person name="Floudas D."/>
            <person name="Sun H."/>
            <person name="Yadav J.S."/>
            <person name="Pangilinan J."/>
            <person name="Larsson K.H."/>
            <person name="Matsuura K."/>
            <person name="Barry K."/>
            <person name="Labutti K."/>
            <person name="Kuo R."/>
            <person name="Ohm R.A."/>
            <person name="Bhattacharya S.S."/>
            <person name="Shirouzu T."/>
            <person name="Yoshinaga Y."/>
            <person name="Martin F.M."/>
            <person name="Grigoriev I.V."/>
            <person name="Hibbett D.S."/>
        </authorList>
    </citation>
    <scope>NUCLEOTIDE SEQUENCE [LARGE SCALE GENOMIC DNA]</scope>
    <source>
        <strain evidence="1 2">HHB10207 ss-3</strain>
    </source>
</reference>
<dbReference type="STRING" id="1314776.A0A165Y3Z6"/>
<name>A0A165Y3Z6_9AGAM</name>